<dbReference type="AlphaFoldDB" id="A0A1S1LG78"/>
<evidence type="ECO:0000313" key="1">
    <source>
        <dbReference type="EMBL" id="OHU47291.1"/>
    </source>
</evidence>
<evidence type="ECO:0000313" key="2">
    <source>
        <dbReference type="Proteomes" id="UP000180043"/>
    </source>
</evidence>
<gene>
    <name evidence="1" type="ORF">BKG82_26945</name>
</gene>
<reference evidence="1 2" key="1">
    <citation type="submission" date="2016-10" db="EMBL/GenBank/DDBJ databases">
        <title>Evaluation of Human, Veterinary and Environmental Mycobacterium chelonae Isolates by Core Genome Phylogenomic Analysis, Targeted Gene Comparison, and Anti-microbial Susceptibility Patterns: A Tale of Mistaken Identities.</title>
        <authorList>
            <person name="Fogelson S.B."/>
            <person name="Camus A.C."/>
            <person name="Lorenz W."/>
            <person name="Vasireddy R."/>
            <person name="Vasireddy S."/>
            <person name="Smith T."/>
            <person name="Brown-Elliott B.A."/>
            <person name="Wallace R.J.Jr."/>
            <person name="Hasan N.A."/>
            <person name="Reischl U."/>
            <person name="Sanchez S."/>
        </authorList>
    </citation>
    <scope>NUCLEOTIDE SEQUENCE [LARGE SCALE GENOMIC DNA]</scope>
    <source>
        <strain evidence="1 2">15515</strain>
    </source>
</reference>
<proteinExistence type="predicted"/>
<dbReference type="RefSeq" id="WP_070947911.1">
    <property type="nucleotide sequence ID" value="NZ_MLIQ01000042.1"/>
</dbReference>
<dbReference type="EMBL" id="MLIQ01000042">
    <property type="protein sequence ID" value="OHU47291.1"/>
    <property type="molecule type" value="Genomic_DNA"/>
</dbReference>
<comment type="caution">
    <text evidence="1">The sequence shown here is derived from an EMBL/GenBank/DDBJ whole genome shotgun (WGS) entry which is preliminary data.</text>
</comment>
<dbReference type="Proteomes" id="UP000180043">
    <property type="component" value="Unassembled WGS sequence"/>
</dbReference>
<name>A0A1S1LG78_MYCCH</name>
<sequence length="144" mass="15769">MSDEASPTNAELFDKLCAGNPNLGMAGFLRDLPRLVKATSAVEREPWVDELVREFIYQYVVKTCLWIGLRIDQIATTFAFSAEDVERYAAKPFQDSDIGADTEHGGTVSRLLAANFGSYAQVGAAIDTCRQYDATQIGAPKETP</sequence>
<organism evidence="1 2">
    <name type="scientific">Mycobacteroides chelonae</name>
    <name type="common">Mycobacterium chelonae</name>
    <dbReference type="NCBI Taxonomy" id="1774"/>
    <lineage>
        <taxon>Bacteria</taxon>
        <taxon>Bacillati</taxon>
        <taxon>Actinomycetota</taxon>
        <taxon>Actinomycetes</taxon>
        <taxon>Mycobacteriales</taxon>
        <taxon>Mycobacteriaceae</taxon>
        <taxon>Mycobacteroides</taxon>
    </lineage>
</organism>
<accession>A0A1S1LG78</accession>
<protein>
    <submittedName>
        <fullName evidence="1">Uncharacterized protein</fullName>
    </submittedName>
</protein>